<keyword evidence="4" id="KW-1185">Reference proteome</keyword>
<proteinExistence type="predicted"/>
<feature type="chain" id="PRO_5018691545" evidence="1">
    <location>
        <begin position="22"/>
        <end position="187"/>
    </location>
</feature>
<dbReference type="EMBL" id="RSDW01000001">
    <property type="protein sequence ID" value="RSL18259.1"/>
    <property type="molecule type" value="Genomic_DNA"/>
</dbReference>
<evidence type="ECO:0000313" key="3">
    <source>
        <dbReference type="EMBL" id="RSL18259.1"/>
    </source>
</evidence>
<comment type="caution">
    <text evidence="3">The sequence shown here is derived from an EMBL/GenBank/DDBJ whole genome shotgun (WGS) entry which is preliminary data.</text>
</comment>
<feature type="signal peptide" evidence="1">
    <location>
        <begin position="1"/>
        <end position="21"/>
    </location>
</feature>
<dbReference type="Pfam" id="PF13590">
    <property type="entry name" value="DUF4136"/>
    <property type="match status" value="1"/>
</dbReference>
<feature type="domain" description="DUF4136" evidence="2">
    <location>
        <begin position="24"/>
        <end position="183"/>
    </location>
</feature>
<gene>
    <name evidence="3" type="ORF">EDE15_3820</name>
</gene>
<evidence type="ECO:0000256" key="1">
    <source>
        <dbReference type="SAM" id="SignalP"/>
    </source>
</evidence>
<dbReference type="Proteomes" id="UP000269669">
    <property type="component" value="Unassembled WGS sequence"/>
</dbReference>
<sequence length="187" mass="20716">MKKFSYILIALSLMIASSALCQDVRYNFDKASDFSKFKTYKWVTIKGAQQPDELTDKQLKDTIDAELAKKGLTKVDSDTADLFIGYQTAIGSEKQVTSFSTDMGPGWGYGRGWYGGGMGMGTTNSTTSTIYTGQLVLDMYNSADKDLVWRGTVSKTLDPKAKPDKRQKNMNKAMAKLLKNYPPPVKS</sequence>
<accession>A0A3R9QJW0</accession>
<keyword evidence="1" id="KW-0732">Signal</keyword>
<dbReference type="Gene3D" id="3.30.160.670">
    <property type="match status" value="1"/>
</dbReference>
<dbReference type="AlphaFoldDB" id="A0A3R9QJW0"/>
<dbReference type="InterPro" id="IPR025411">
    <property type="entry name" value="DUF4136"/>
</dbReference>
<reference evidence="3 4" key="1">
    <citation type="submission" date="2018-12" db="EMBL/GenBank/DDBJ databases">
        <title>Sequencing of bacterial isolates from soil warming experiment in Harvard Forest, Massachusetts, USA.</title>
        <authorList>
            <person name="Deangelis K."/>
        </authorList>
    </citation>
    <scope>NUCLEOTIDE SEQUENCE [LARGE SCALE GENOMIC DNA]</scope>
    <source>
        <strain evidence="3 4">EB153</strain>
    </source>
</reference>
<protein>
    <submittedName>
        <fullName evidence="3">Uncharacterized protein DUF4136</fullName>
    </submittedName>
</protein>
<evidence type="ECO:0000259" key="2">
    <source>
        <dbReference type="Pfam" id="PF13590"/>
    </source>
</evidence>
<dbReference type="OrthoDB" id="118102at2"/>
<dbReference type="RefSeq" id="WP_125486645.1">
    <property type="nucleotide sequence ID" value="NZ_RSDW01000001.1"/>
</dbReference>
<name>A0A3R9QJW0_9BACT</name>
<organism evidence="3 4">
    <name type="scientific">Edaphobacter aggregans</name>
    <dbReference type="NCBI Taxonomy" id="570835"/>
    <lineage>
        <taxon>Bacteria</taxon>
        <taxon>Pseudomonadati</taxon>
        <taxon>Acidobacteriota</taxon>
        <taxon>Terriglobia</taxon>
        <taxon>Terriglobales</taxon>
        <taxon>Acidobacteriaceae</taxon>
        <taxon>Edaphobacter</taxon>
    </lineage>
</organism>
<evidence type="ECO:0000313" key="4">
    <source>
        <dbReference type="Proteomes" id="UP000269669"/>
    </source>
</evidence>